<accession>A0A4R4QEW1</accession>
<comment type="caution">
    <text evidence="1">The sequence shown here is derived from an EMBL/GenBank/DDBJ whole genome shotgun (WGS) entry which is preliminary data.</text>
</comment>
<dbReference type="EMBL" id="SMKA01000010">
    <property type="protein sequence ID" value="TDC34034.1"/>
    <property type="molecule type" value="Genomic_DNA"/>
</dbReference>
<dbReference type="AlphaFoldDB" id="A0A4R4QEW1"/>
<sequence>MKVKFNFIADVHGCGRGQAGPDDGFEANFVGKSERHHRASDVFSEIREEVQIPGRFKGIRGHHGGLRRARDGIIVCDLQRS</sequence>
<dbReference type="Proteomes" id="UP000295075">
    <property type="component" value="Unassembled WGS sequence"/>
</dbReference>
<proteinExistence type="predicted"/>
<keyword evidence="2" id="KW-1185">Reference proteome</keyword>
<evidence type="ECO:0000313" key="2">
    <source>
        <dbReference type="Proteomes" id="UP000295075"/>
    </source>
</evidence>
<name>A0A4R4QEW1_9ACTN</name>
<gene>
    <name evidence="1" type="ORF">E1261_04830</name>
</gene>
<protein>
    <submittedName>
        <fullName evidence="1">Uncharacterized protein</fullName>
    </submittedName>
</protein>
<reference evidence="1 2" key="1">
    <citation type="submission" date="2019-03" db="EMBL/GenBank/DDBJ databases">
        <title>Draft genome sequences of novel Actinobacteria.</title>
        <authorList>
            <person name="Sahin N."/>
            <person name="Ay H."/>
            <person name="Saygin H."/>
        </authorList>
    </citation>
    <scope>NUCLEOTIDE SEQUENCE [LARGE SCALE GENOMIC DNA]</scope>
    <source>
        <strain evidence="1 2">JCM 30547</strain>
    </source>
</reference>
<evidence type="ECO:0000313" key="1">
    <source>
        <dbReference type="EMBL" id="TDC34034.1"/>
    </source>
</evidence>
<organism evidence="1 2">
    <name type="scientific">Kribbella albertanoniae</name>
    <dbReference type="NCBI Taxonomy" id="1266829"/>
    <lineage>
        <taxon>Bacteria</taxon>
        <taxon>Bacillati</taxon>
        <taxon>Actinomycetota</taxon>
        <taxon>Actinomycetes</taxon>
        <taxon>Propionibacteriales</taxon>
        <taxon>Kribbellaceae</taxon>
        <taxon>Kribbella</taxon>
    </lineage>
</organism>